<dbReference type="EMBL" id="BAABHS010000017">
    <property type="protein sequence ID" value="GAA4975222.1"/>
    <property type="molecule type" value="Genomic_DNA"/>
</dbReference>
<evidence type="ECO:0000313" key="3">
    <source>
        <dbReference type="EMBL" id="GAA4975222.1"/>
    </source>
</evidence>
<keyword evidence="1" id="KW-0378">Hydrolase</keyword>
<evidence type="ECO:0000256" key="1">
    <source>
        <dbReference type="ARBA" id="ARBA00022801"/>
    </source>
</evidence>
<organism evidence="3 4">
    <name type="scientific">Yinghuangia aomiensis</name>
    <dbReference type="NCBI Taxonomy" id="676205"/>
    <lineage>
        <taxon>Bacteria</taxon>
        <taxon>Bacillati</taxon>
        <taxon>Actinomycetota</taxon>
        <taxon>Actinomycetes</taxon>
        <taxon>Kitasatosporales</taxon>
        <taxon>Streptomycetaceae</taxon>
        <taxon>Yinghuangia</taxon>
    </lineage>
</organism>
<name>A0ABP9HP81_9ACTN</name>
<comment type="caution">
    <text evidence="3">The sequence shown here is derived from an EMBL/GenBank/DDBJ whole genome shotgun (WGS) entry which is preliminary data.</text>
</comment>
<protein>
    <submittedName>
        <fullName evidence="3">MBL fold metallo-hydrolase</fullName>
    </submittedName>
</protein>
<dbReference type="RefSeq" id="WP_345677667.1">
    <property type="nucleotide sequence ID" value="NZ_BAABHS010000017.1"/>
</dbReference>
<dbReference type="InterPro" id="IPR036866">
    <property type="entry name" value="RibonucZ/Hydroxyglut_hydro"/>
</dbReference>
<reference evidence="4" key="1">
    <citation type="journal article" date="2019" name="Int. J. Syst. Evol. Microbiol.">
        <title>The Global Catalogue of Microorganisms (GCM) 10K type strain sequencing project: providing services to taxonomists for standard genome sequencing and annotation.</title>
        <authorList>
            <consortium name="The Broad Institute Genomics Platform"/>
            <consortium name="The Broad Institute Genome Sequencing Center for Infectious Disease"/>
            <person name="Wu L."/>
            <person name="Ma J."/>
        </authorList>
    </citation>
    <scope>NUCLEOTIDE SEQUENCE [LARGE SCALE GENOMIC DNA]</scope>
    <source>
        <strain evidence="4">JCM 17986</strain>
    </source>
</reference>
<dbReference type="Pfam" id="PF12706">
    <property type="entry name" value="Lactamase_B_2"/>
    <property type="match status" value="1"/>
</dbReference>
<dbReference type="PANTHER" id="PTHR43546:SF9">
    <property type="entry name" value="L-ASCORBATE-6-PHOSPHATE LACTONASE ULAG-RELATED"/>
    <property type="match status" value="1"/>
</dbReference>
<gene>
    <name evidence="3" type="ORF">GCM10023205_47610</name>
</gene>
<feature type="domain" description="Metallo-beta-lactamase" evidence="2">
    <location>
        <begin position="24"/>
        <end position="220"/>
    </location>
</feature>
<keyword evidence="4" id="KW-1185">Reference proteome</keyword>
<dbReference type="PANTHER" id="PTHR43546">
    <property type="entry name" value="UPF0173 METAL-DEPENDENT HYDROLASE MJ1163-RELATED"/>
    <property type="match status" value="1"/>
</dbReference>
<accession>A0ABP9HP81</accession>
<dbReference type="Proteomes" id="UP001500466">
    <property type="component" value="Unassembled WGS sequence"/>
</dbReference>
<dbReference type="Gene3D" id="3.60.15.10">
    <property type="entry name" value="Ribonuclease Z/Hydroxyacylglutathione hydrolase-like"/>
    <property type="match status" value="1"/>
</dbReference>
<evidence type="ECO:0000313" key="4">
    <source>
        <dbReference type="Proteomes" id="UP001500466"/>
    </source>
</evidence>
<sequence>MTRARITVQYLGGPTALVEIGGLRLLTDPTFDPPGDHPVGARKLVKTAGPAAAADEVLPADAVLLSHDQHPDNLDRSGRIVLDAVPLVLSTASAHERLGDTVTVLPNWASTELPRPDGGVLRITGVPAQHGPDGTEHLVGEVTGFVLEGDGLPRVYVSGDNASLDVVRAIADRLGPVDVAVLFAGAARTPVADGPLTLTSEHAAEATRILGAAHVVPLHFEHWTHFTEGADTLVDAFAAAGLADRLHLPKPGEHVEIAVDED</sequence>
<dbReference type="InterPro" id="IPR050114">
    <property type="entry name" value="UPF0173_UPF0282_UlaG_hydrolase"/>
</dbReference>
<dbReference type="SUPFAM" id="SSF56281">
    <property type="entry name" value="Metallo-hydrolase/oxidoreductase"/>
    <property type="match status" value="1"/>
</dbReference>
<dbReference type="InterPro" id="IPR001279">
    <property type="entry name" value="Metallo-B-lactamas"/>
</dbReference>
<evidence type="ECO:0000259" key="2">
    <source>
        <dbReference type="Pfam" id="PF12706"/>
    </source>
</evidence>
<proteinExistence type="predicted"/>